<dbReference type="STRING" id="985053.VMUT_1086"/>
<dbReference type="Gene3D" id="3.40.50.150">
    <property type="entry name" value="Vaccinia Virus protein VP39"/>
    <property type="match status" value="1"/>
</dbReference>
<dbReference type="GO" id="GO:0008168">
    <property type="term" value="F:methyltransferase activity"/>
    <property type="evidence" value="ECO:0007669"/>
    <property type="project" value="UniProtKB-KW"/>
</dbReference>
<feature type="domain" description="Methyltransferase FkbM" evidence="1">
    <location>
        <begin position="9"/>
        <end position="163"/>
    </location>
</feature>
<dbReference type="AlphaFoldDB" id="F0QY54"/>
<keyword evidence="2" id="KW-0808">Transferase</keyword>
<evidence type="ECO:0000259" key="1">
    <source>
        <dbReference type="Pfam" id="PF05050"/>
    </source>
</evidence>
<protein>
    <submittedName>
        <fullName evidence="2">Methyltransferase FkbM family</fullName>
    </submittedName>
</protein>
<evidence type="ECO:0000313" key="2">
    <source>
        <dbReference type="EMBL" id="ADY01291.1"/>
    </source>
</evidence>
<organism evidence="2 3">
    <name type="scientific">Vulcanisaeta moutnovskia (strain 768-28)</name>
    <dbReference type="NCBI Taxonomy" id="985053"/>
    <lineage>
        <taxon>Archaea</taxon>
        <taxon>Thermoproteota</taxon>
        <taxon>Thermoprotei</taxon>
        <taxon>Thermoproteales</taxon>
        <taxon>Thermoproteaceae</taxon>
        <taxon>Vulcanisaeta</taxon>
    </lineage>
</organism>
<dbReference type="Pfam" id="PF05050">
    <property type="entry name" value="Methyltransf_21"/>
    <property type="match status" value="1"/>
</dbReference>
<gene>
    <name evidence="2" type="ordered locus">VMUT_1086</name>
</gene>
<dbReference type="HOGENOM" id="CLU_1438188_0_0_2"/>
<dbReference type="KEGG" id="vmo:VMUT_1086"/>
<evidence type="ECO:0000313" key="3">
    <source>
        <dbReference type="Proteomes" id="UP000007485"/>
    </source>
</evidence>
<dbReference type="EMBL" id="CP002529">
    <property type="protein sequence ID" value="ADY01291.1"/>
    <property type="molecule type" value="Genomic_DNA"/>
</dbReference>
<dbReference type="InterPro" id="IPR006342">
    <property type="entry name" value="FkbM_mtfrase"/>
</dbReference>
<reference evidence="2 3" key="1">
    <citation type="journal article" date="2011" name="J. Bacteriol.">
        <title>Complete genome sequence of 'Vulcanisaeta moutnovskia' strain 768-28, a novel member of the hyperthermophilic crenarchaeal genus vulcanisaeta.</title>
        <authorList>
            <person name="Gumerov V.M."/>
            <person name="Mardanov A.V."/>
            <person name="Beletsky A.V."/>
            <person name="Prokofeva M.I."/>
            <person name="Bonch-Osmolovskaya E.A."/>
            <person name="Ravin N.V."/>
            <person name="Skryabin K.G."/>
        </authorList>
    </citation>
    <scope>NUCLEOTIDE SEQUENCE [LARGE SCALE GENOMIC DNA]</scope>
    <source>
        <strain evidence="2 3">768-28</strain>
    </source>
</reference>
<dbReference type="SUPFAM" id="SSF53335">
    <property type="entry name" value="S-adenosyl-L-methionine-dependent methyltransferases"/>
    <property type="match status" value="1"/>
</dbReference>
<keyword evidence="3" id="KW-1185">Reference proteome</keyword>
<keyword evidence="2" id="KW-0489">Methyltransferase</keyword>
<proteinExistence type="predicted"/>
<accession>F0QY54</accession>
<dbReference type="GO" id="GO:0032259">
    <property type="term" value="P:methylation"/>
    <property type="evidence" value="ECO:0007669"/>
    <property type="project" value="UniProtKB-KW"/>
</dbReference>
<dbReference type="PANTHER" id="PTHR34203:SF15">
    <property type="entry name" value="SLL1173 PROTEIN"/>
    <property type="match status" value="1"/>
</dbReference>
<dbReference type="PANTHER" id="PTHR34203">
    <property type="entry name" value="METHYLTRANSFERASE, FKBM FAMILY PROTEIN"/>
    <property type="match status" value="1"/>
</dbReference>
<dbReference type="Proteomes" id="UP000007485">
    <property type="component" value="Chromosome"/>
</dbReference>
<name>F0QY54_VULM7</name>
<dbReference type="InterPro" id="IPR029063">
    <property type="entry name" value="SAM-dependent_MTases_sf"/>
</dbReference>
<dbReference type="InterPro" id="IPR052514">
    <property type="entry name" value="SAM-dependent_MTase"/>
</dbReference>
<dbReference type="eggNOG" id="arCOG01402">
    <property type="taxonomic scope" value="Archaea"/>
</dbReference>
<dbReference type="NCBIfam" id="TIGR01444">
    <property type="entry name" value="fkbM_fam"/>
    <property type="match status" value="1"/>
</dbReference>
<sequence>MVPNGVFIDIGAHIGKYALLIAKKYPDAKVIAIEPNPIAYDALSKALKINNINNIQALNIALSDSNNSTGLCIKLSSVVSSIEEFESCIEIRKVITKTLDFLMSELGLERVDLIKIDVEGAELRVIEGSLNTIIRFKPKLMIECEDRHYDELMRILRGVGYRCSVLERYDYERYSNIACIYEGLYDSQ</sequence>